<accession>A0ABR2CLA2</accession>
<proteinExistence type="predicted"/>
<reference evidence="1 2" key="1">
    <citation type="journal article" date="2024" name="G3 (Bethesda)">
        <title>Genome assembly of Hibiscus sabdariffa L. provides insights into metabolisms of medicinal natural products.</title>
        <authorList>
            <person name="Kim T."/>
        </authorList>
    </citation>
    <scope>NUCLEOTIDE SEQUENCE [LARGE SCALE GENOMIC DNA]</scope>
    <source>
        <strain evidence="1">TK-2024</strain>
        <tissue evidence="1">Old leaves</tissue>
    </source>
</reference>
<dbReference type="Proteomes" id="UP001472677">
    <property type="component" value="Unassembled WGS sequence"/>
</dbReference>
<name>A0ABR2CLA2_9ROSI</name>
<organism evidence="1 2">
    <name type="scientific">Hibiscus sabdariffa</name>
    <name type="common">roselle</name>
    <dbReference type="NCBI Taxonomy" id="183260"/>
    <lineage>
        <taxon>Eukaryota</taxon>
        <taxon>Viridiplantae</taxon>
        <taxon>Streptophyta</taxon>
        <taxon>Embryophyta</taxon>
        <taxon>Tracheophyta</taxon>
        <taxon>Spermatophyta</taxon>
        <taxon>Magnoliopsida</taxon>
        <taxon>eudicotyledons</taxon>
        <taxon>Gunneridae</taxon>
        <taxon>Pentapetalae</taxon>
        <taxon>rosids</taxon>
        <taxon>malvids</taxon>
        <taxon>Malvales</taxon>
        <taxon>Malvaceae</taxon>
        <taxon>Malvoideae</taxon>
        <taxon>Hibiscus</taxon>
    </lineage>
</organism>
<evidence type="ECO:0000313" key="2">
    <source>
        <dbReference type="Proteomes" id="UP001472677"/>
    </source>
</evidence>
<sequence length="144" mass="16188">MPIGQPVTVKAAATLIVELSCNSNPVEANLIVGEWDKFEGDKIFGIPLGRVQIDELPHRFGSNHSAECYGYSYLYGVFNEPWKEGKTKEEAEITISTTTKLSSNANRSKQNKNGHLNCEYLFIGFAVLILQHREWIELSDMLEP</sequence>
<dbReference type="SUPFAM" id="SSF56235">
    <property type="entry name" value="N-terminal nucleophile aminohydrolases (Ntn hydrolases)"/>
    <property type="match status" value="1"/>
</dbReference>
<comment type="caution">
    <text evidence="1">The sequence shown here is derived from an EMBL/GenBank/DDBJ whole genome shotgun (WGS) entry which is preliminary data.</text>
</comment>
<dbReference type="InterPro" id="IPR029055">
    <property type="entry name" value="Ntn_hydrolases_N"/>
</dbReference>
<dbReference type="Gene3D" id="3.60.20.10">
    <property type="entry name" value="Glutamine Phosphoribosylpyrophosphate, subunit 1, domain 1"/>
    <property type="match status" value="1"/>
</dbReference>
<evidence type="ECO:0000313" key="1">
    <source>
        <dbReference type="EMBL" id="KAK8520418.1"/>
    </source>
</evidence>
<keyword evidence="2" id="KW-1185">Reference proteome</keyword>
<gene>
    <name evidence="1" type="ORF">V6N12_004356</name>
</gene>
<protein>
    <submittedName>
        <fullName evidence="1">Uncharacterized protein</fullName>
    </submittedName>
</protein>
<dbReference type="EMBL" id="JBBPBM010000049">
    <property type="protein sequence ID" value="KAK8520418.1"/>
    <property type="molecule type" value="Genomic_DNA"/>
</dbReference>